<reference evidence="1 2" key="1">
    <citation type="submission" date="2017-05" db="EMBL/GenBank/DDBJ databases">
        <title>Functional genome analysis of Paenibacillus pasadenensis strain R16: insights on endophytic life style and antifungal activity.</title>
        <authorList>
            <person name="Passera A."/>
            <person name="Marcolungo L."/>
            <person name="Casati P."/>
            <person name="Brasca M."/>
            <person name="Quaglino F."/>
            <person name="Delledonne M."/>
        </authorList>
    </citation>
    <scope>NUCLEOTIDE SEQUENCE [LARGE SCALE GENOMIC DNA]</scope>
    <source>
        <strain evidence="1 2">R16</strain>
    </source>
</reference>
<evidence type="ECO:0008006" key="3">
    <source>
        <dbReference type="Google" id="ProtNLM"/>
    </source>
</evidence>
<evidence type="ECO:0000313" key="1">
    <source>
        <dbReference type="EMBL" id="PLT46744.1"/>
    </source>
</evidence>
<dbReference type="AlphaFoldDB" id="A0A2N5N8T2"/>
<dbReference type="Proteomes" id="UP000234789">
    <property type="component" value="Unassembled WGS sequence"/>
</dbReference>
<keyword evidence="2" id="KW-1185">Reference proteome</keyword>
<name>A0A2N5N8T2_9BACL</name>
<organism evidence="1 2">
    <name type="scientific">Paenibacillus pasadenensis</name>
    <dbReference type="NCBI Taxonomy" id="217090"/>
    <lineage>
        <taxon>Bacteria</taxon>
        <taxon>Bacillati</taxon>
        <taxon>Bacillota</taxon>
        <taxon>Bacilli</taxon>
        <taxon>Bacillales</taxon>
        <taxon>Paenibacillaceae</taxon>
        <taxon>Paenibacillus</taxon>
    </lineage>
</organism>
<gene>
    <name evidence="1" type="ORF">B8V81_0968</name>
</gene>
<protein>
    <recommendedName>
        <fullName evidence="3">DUF3024 domain-containing protein</fullName>
    </recommendedName>
</protein>
<dbReference type="InterPro" id="IPR021388">
    <property type="entry name" value="DUF3024"/>
</dbReference>
<dbReference type="EMBL" id="NFEZ01000003">
    <property type="protein sequence ID" value="PLT46744.1"/>
    <property type="molecule type" value="Genomic_DNA"/>
</dbReference>
<evidence type="ECO:0000313" key="2">
    <source>
        <dbReference type="Proteomes" id="UP000234789"/>
    </source>
</evidence>
<comment type="caution">
    <text evidence="1">The sequence shown here is derived from an EMBL/GenBank/DDBJ whole genome shotgun (WGS) entry which is preliminary data.</text>
</comment>
<accession>A0A2N5N8T2</accession>
<proteinExistence type="predicted"/>
<dbReference type="RefSeq" id="WP_052332885.1">
    <property type="nucleotide sequence ID" value="NZ_BIMM01000001.1"/>
</dbReference>
<dbReference type="Pfam" id="PF11225">
    <property type="entry name" value="DUF3024"/>
    <property type="match status" value="1"/>
</dbReference>
<sequence length="118" mass="14000">MAIDPFTRFRISRIMEGYAELKVPRPLRDQVRLSSEWDEDCLTLLEWRPAMRGSKPQWEARPIARFRHDGQLWEVQRLDRSGKAWSRVPHISPDADFERQLEQVEHDPDGLFWASLAD</sequence>